<evidence type="ECO:0000313" key="3">
    <source>
        <dbReference type="Proteomes" id="UP000507470"/>
    </source>
</evidence>
<dbReference type="Proteomes" id="UP000507470">
    <property type="component" value="Unassembled WGS sequence"/>
</dbReference>
<keyword evidence="1" id="KW-0812">Transmembrane</keyword>
<evidence type="ECO:0000256" key="1">
    <source>
        <dbReference type="SAM" id="Phobius"/>
    </source>
</evidence>
<dbReference type="AlphaFoldDB" id="A0A6J8DMZ9"/>
<proteinExistence type="predicted"/>
<sequence>MCSLAGIDNINNIDIFNESSDYMGINKVKKAWTGTAVKYTKWAAFIGCGRRYSSIDSERSIKTIEDCLRHCSGYSSSSYFVMKSSTCSCLTDKPETYDDINDCRATCTHPSNTPCQYGQSALVFAFVEAVLSKKSWYDYQEECLKEGIFVLYDRNTLGSHAHSNEIYWTPIFRSHTVSSGTAVERDFCIALSNAENRYFTIESCSTLLPFLCAKTKMESSKNGSESDITHHPLKALLTSVIIAAALLIILLIFMMIMISSKTLGRLRFYKEKLQKVNERLQGTEFSEYTGLEEINVEGNESGYRELSPNMQQLSTERHAHTPRDQLDHQGYLVPEQHYQTIQENLHYAETGITENTSIVPVN</sequence>
<dbReference type="OrthoDB" id="6114111at2759"/>
<evidence type="ECO:0008006" key="4">
    <source>
        <dbReference type="Google" id="ProtNLM"/>
    </source>
</evidence>
<dbReference type="EMBL" id="CACVKT020007653">
    <property type="protein sequence ID" value="CAC5409968.1"/>
    <property type="molecule type" value="Genomic_DNA"/>
</dbReference>
<keyword evidence="1" id="KW-1133">Transmembrane helix</keyword>
<keyword evidence="3" id="KW-1185">Reference proteome</keyword>
<reference evidence="2 3" key="1">
    <citation type="submission" date="2020-06" db="EMBL/GenBank/DDBJ databases">
        <authorList>
            <person name="Li R."/>
            <person name="Bekaert M."/>
        </authorList>
    </citation>
    <scope>NUCLEOTIDE SEQUENCE [LARGE SCALE GENOMIC DNA]</scope>
    <source>
        <strain evidence="3">wild</strain>
    </source>
</reference>
<name>A0A6J8DMZ9_MYTCO</name>
<feature type="transmembrane region" description="Helical" evidence="1">
    <location>
        <begin position="235"/>
        <end position="258"/>
    </location>
</feature>
<gene>
    <name evidence="2" type="ORF">MCOR_43179</name>
</gene>
<keyword evidence="1" id="KW-0472">Membrane</keyword>
<protein>
    <recommendedName>
        <fullName evidence="4">WSC domain-containing protein</fullName>
    </recommendedName>
</protein>
<evidence type="ECO:0000313" key="2">
    <source>
        <dbReference type="EMBL" id="CAC5409968.1"/>
    </source>
</evidence>
<organism evidence="2 3">
    <name type="scientific">Mytilus coruscus</name>
    <name type="common">Sea mussel</name>
    <dbReference type="NCBI Taxonomy" id="42192"/>
    <lineage>
        <taxon>Eukaryota</taxon>
        <taxon>Metazoa</taxon>
        <taxon>Spiralia</taxon>
        <taxon>Lophotrochozoa</taxon>
        <taxon>Mollusca</taxon>
        <taxon>Bivalvia</taxon>
        <taxon>Autobranchia</taxon>
        <taxon>Pteriomorphia</taxon>
        <taxon>Mytilida</taxon>
        <taxon>Mytiloidea</taxon>
        <taxon>Mytilidae</taxon>
        <taxon>Mytilinae</taxon>
        <taxon>Mytilus</taxon>
    </lineage>
</organism>
<accession>A0A6J8DMZ9</accession>